<dbReference type="AlphaFoldDB" id="A0A8C5RPG6"/>
<dbReference type="GO" id="GO:0005783">
    <property type="term" value="C:endoplasmic reticulum"/>
    <property type="evidence" value="ECO:0007669"/>
    <property type="project" value="Ensembl"/>
</dbReference>
<comment type="cofactor">
    <cofactor evidence="5">
        <name>Ca(2+)</name>
        <dbReference type="ChEBI" id="CHEBI:29108"/>
    </cofactor>
    <text evidence="5">Binds 1 Ca(2+) ion per subunit.</text>
</comment>
<proteinExistence type="inferred from homology"/>
<evidence type="ECO:0000256" key="7">
    <source>
        <dbReference type="RuleBase" id="RU003654"/>
    </source>
</evidence>
<dbReference type="GO" id="GO:0042130">
    <property type="term" value="P:negative regulation of T cell proliferation"/>
    <property type="evidence" value="ECO:0007669"/>
    <property type="project" value="TreeGrafter"/>
</dbReference>
<feature type="disulfide bond" evidence="6">
    <location>
        <begin position="86"/>
        <end position="160"/>
    </location>
</feature>
<reference evidence="10" key="2">
    <citation type="submission" date="2025-09" db="UniProtKB">
        <authorList>
            <consortium name="Ensembl"/>
        </authorList>
    </citation>
    <scope>IDENTIFICATION</scope>
</reference>
<sequence>CHHFSKLQPLQLKMSLSVLLLFLLTSGKGQSPPWDGGGFSLRNSWTAASQGGLRFPYYSSYGCYCGLGGRGRPKDATDRCCQRHDCCYGQLQKWGCCPQITCYSELWPGEDPVCGANWCQEEACSCDRALALCLKQNAGWYQKKYTFYPNFLCRGPSPSC</sequence>
<dbReference type="GO" id="GO:0034374">
    <property type="term" value="P:low-density lipoprotein particle remodeling"/>
    <property type="evidence" value="ECO:0007669"/>
    <property type="project" value="Ensembl"/>
</dbReference>
<accession>A0A8C5RPG6</accession>
<keyword evidence="5" id="KW-0479">Metal-binding</keyword>
<protein>
    <submittedName>
        <fullName evidence="10">Phospholipase A2 group IIA</fullName>
    </submittedName>
</protein>
<dbReference type="Pfam" id="PF00068">
    <property type="entry name" value="Phospholip_A2_1"/>
    <property type="match status" value="1"/>
</dbReference>
<dbReference type="PANTHER" id="PTHR11716">
    <property type="entry name" value="PHOSPHOLIPASE A2 FAMILY MEMBER"/>
    <property type="match status" value="1"/>
</dbReference>
<dbReference type="Ensembl" id="ENSLLTT00000006598.1">
    <property type="protein sequence ID" value="ENSLLTP00000006348.1"/>
    <property type="gene ID" value="ENSLLTG00000004850.1"/>
</dbReference>
<feature type="disulfide bond" evidence="6">
    <location>
        <begin position="80"/>
        <end position="133"/>
    </location>
</feature>
<comment type="similarity">
    <text evidence="7">Belongs to the phospholipase A2 family.</text>
</comment>
<feature type="binding site" evidence="5">
    <location>
        <position position="66"/>
    </location>
    <ligand>
        <name>Ca(2+)</name>
        <dbReference type="ChEBI" id="CHEBI:29108"/>
    </ligand>
</feature>
<dbReference type="GO" id="GO:0005509">
    <property type="term" value="F:calcium ion binding"/>
    <property type="evidence" value="ECO:0007669"/>
    <property type="project" value="InterPro"/>
</dbReference>
<dbReference type="CDD" id="cd00125">
    <property type="entry name" value="PLA2c"/>
    <property type="match status" value="1"/>
</dbReference>
<evidence type="ECO:0000259" key="9">
    <source>
        <dbReference type="SMART" id="SM00085"/>
    </source>
</evidence>
<dbReference type="GO" id="GO:0050482">
    <property type="term" value="P:arachidonate secretion"/>
    <property type="evidence" value="ECO:0007669"/>
    <property type="project" value="InterPro"/>
</dbReference>
<dbReference type="GO" id="GO:0005543">
    <property type="term" value="F:phospholipid binding"/>
    <property type="evidence" value="ECO:0007669"/>
    <property type="project" value="Ensembl"/>
</dbReference>
<feature type="active site" evidence="4">
    <location>
        <position position="127"/>
    </location>
</feature>
<dbReference type="GO" id="GO:0050830">
    <property type="term" value="P:defense response to Gram-positive bacterium"/>
    <property type="evidence" value="ECO:0007669"/>
    <property type="project" value="Ensembl"/>
</dbReference>
<dbReference type="InterPro" id="IPR001211">
    <property type="entry name" value="PLA2"/>
</dbReference>
<dbReference type="PROSITE" id="PS00118">
    <property type="entry name" value="PA2_HIS"/>
    <property type="match status" value="1"/>
</dbReference>
<evidence type="ECO:0000256" key="6">
    <source>
        <dbReference type="PIRSR" id="PIRSR601211-3"/>
    </source>
</evidence>
<dbReference type="Gene3D" id="1.20.90.10">
    <property type="entry name" value="Phospholipase A2 domain"/>
    <property type="match status" value="1"/>
</dbReference>
<feature type="disulfide bond" evidence="6">
    <location>
        <begin position="63"/>
        <end position="153"/>
    </location>
</feature>
<feature type="binding site" evidence="5">
    <location>
        <position position="64"/>
    </location>
    <ligand>
        <name>Ca(2+)</name>
        <dbReference type="ChEBI" id="CHEBI:29108"/>
    </ligand>
</feature>
<keyword evidence="2 8" id="KW-0964">Secreted</keyword>
<keyword evidence="8" id="KW-0732">Signal</keyword>
<dbReference type="SUPFAM" id="SSF48619">
    <property type="entry name" value="Phospholipase A2, PLA2"/>
    <property type="match status" value="1"/>
</dbReference>
<feature type="disulfide bond" evidence="6">
    <location>
        <begin position="65"/>
        <end position="81"/>
    </location>
</feature>
<feature type="disulfide bond" evidence="6">
    <location>
        <begin position="96"/>
        <end position="119"/>
    </location>
</feature>
<dbReference type="FunFam" id="1.20.90.10:FF:000001">
    <property type="entry name" value="Basic phospholipase A2 homolog"/>
    <property type="match status" value="1"/>
</dbReference>
<dbReference type="PRINTS" id="PR00389">
    <property type="entry name" value="PHPHLIPASEA2"/>
</dbReference>
<dbReference type="Proteomes" id="UP000694406">
    <property type="component" value="Unplaced"/>
</dbReference>
<feature type="disulfide bond" evidence="6">
    <location>
        <begin position="87"/>
        <end position="126"/>
    </location>
</feature>
<evidence type="ECO:0000256" key="1">
    <source>
        <dbReference type="ARBA" id="ARBA00004613"/>
    </source>
</evidence>
<feature type="binding site" evidence="5">
    <location>
        <position position="68"/>
    </location>
    <ligand>
        <name>Ca(2+)</name>
        <dbReference type="ChEBI" id="CHEBI:29108"/>
    </ligand>
</feature>
<reference evidence="10" key="1">
    <citation type="submission" date="2025-08" db="UniProtKB">
        <authorList>
            <consortium name="Ensembl"/>
        </authorList>
    </citation>
    <scope>IDENTIFICATION</scope>
</reference>
<evidence type="ECO:0000256" key="8">
    <source>
        <dbReference type="RuleBase" id="RU361236"/>
    </source>
</evidence>
<dbReference type="PANTHER" id="PTHR11716:SF9">
    <property type="entry name" value="PHOSPHOLIPASE A2, MEMBRANE ASSOCIATED"/>
    <property type="match status" value="1"/>
</dbReference>
<dbReference type="GO" id="GO:0070374">
    <property type="term" value="P:positive regulation of ERK1 and ERK2 cascade"/>
    <property type="evidence" value="ECO:0007669"/>
    <property type="project" value="Ensembl"/>
</dbReference>
<dbReference type="GO" id="GO:0046337">
    <property type="term" value="P:phosphatidylethanolamine metabolic process"/>
    <property type="evidence" value="ECO:0007669"/>
    <property type="project" value="Ensembl"/>
</dbReference>
<evidence type="ECO:0000313" key="11">
    <source>
        <dbReference type="Proteomes" id="UP000694406"/>
    </source>
</evidence>
<evidence type="ECO:0000256" key="4">
    <source>
        <dbReference type="PIRSR" id="PIRSR601211-1"/>
    </source>
</evidence>
<dbReference type="GO" id="GO:1902563">
    <property type="term" value="P:regulation of neutrophil activation"/>
    <property type="evidence" value="ECO:0007669"/>
    <property type="project" value="Ensembl"/>
</dbReference>
<feature type="domain" description="Phospholipase A2-like central" evidence="9">
    <location>
        <begin position="37"/>
        <end position="154"/>
    </location>
</feature>
<dbReference type="GeneTree" id="ENSGT00940000155096"/>
<feature type="signal peptide" evidence="8">
    <location>
        <begin position="1"/>
        <end position="29"/>
    </location>
</feature>
<dbReference type="GO" id="GO:0038166">
    <property type="term" value="P:angiotensin-activated signaling pathway"/>
    <property type="evidence" value="ECO:0007669"/>
    <property type="project" value="Ensembl"/>
</dbReference>
<dbReference type="InterPro" id="IPR036444">
    <property type="entry name" value="PLipase_A2_dom_sf"/>
</dbReference>
<dbReference type="SMART" id="SM00085">
    <property type="entry name" value="PA2c"/>
    <property type="match status" value="1"/>
</dbReference>
<feature type="chain" id="PRO_5034967983" evidence="8">
    <location>
        <begin position="30"/>
        <end position="160"/>
    </location>
</feature>
<comment type="subcellular location">
    <subcellularLocation>
        <location evidence="1 8">Secreted</location>
    </subcellularLocation>
</comment>
<evidence type="ECO:0000313" key="10">
    <source>
        <dbReference type="Ensembl" id="ENSLLTP00000006348.1"/>
    </source>
</evidence>
<evidence type="ECO:0000256" key="5">
    <source>
        <dbReference type="PIRSR" id="PIRSR601211-2"/>
    </source>
</evidence>
<name>A0A8C5RPG6_LATLA</name>
<keyword evidence="3 6" id="KW-1015">Disulfide bond</keyword>
<keyword evidence="11" id="KW-1185">Reference proteome</keyword>
<organism evidence="10 11">
    <name type="scientific">Laticauda laticaudata</name>
    <name type="common">Blue-ringed sea krait</name>
    <name type="synonym">Blue-lipped sea krait</name>
    <dbReference type="NCBI Taxonomy" id="8630"/>
    <lineage>
        <taxon>Eukaryota</taxon>
        <taxon>Metazoa</taxon>
        <taxon>Chordata</taxon>
        <taxon>Craniata</taxon>
        <taxon>Vertebrata</taxon>
        <taxon>Euteleostomi</taxon>
        <taxon>Lepidosauria</taxon>
        <taxon>Squamata</taxon>
        <taxon>Bifurcata</taxon>
        <taxon>Unidentata</taxon>
        <taxon>Episquamata</taxon>
        <taxon>Toxicofera</taxon>
        <taxon>Serpentes</taxon>
        <taxon>Colubroidea</taxon>
        <taxon>Elapidae</taxon>
        <taxon>Laticaudinae</taxon>
        <taxon>Laticauda</taxon>
    </lineage>
</organism>
<feature type="disulfide bond" evidence="6">
    <location>
        <begin position="114"/>
        <end position="124"/>
    </location>
</feature>
<evidence type="ECO:0000256" key="3">
    <source>
        <dbReference type="ARBA" id="ARBA00023157"/>
    </source>
</evidence>
<dbReference type="GO" id="GO:0047498">
    <property type="term" value="F:calcium-dependent phospholipase A2 activity"/>
    <property type="evidence" value="ECO:0007669"/>
    <property type="project" value="Ensembl"/>
</dbReference>
<feature type="active site" evidence="4">
    <location>
        <position position="84"/>
    </location>
</feature>
<dbReference type="InterPro" id="IPR016090">
    <property type="entry name" value="PLA2-like_dom"/>
</dbReference>
<dbReference type="GO" id="GO:0046473">
    <property type="term" value="P:phosphatidic acid metabolic process"/>
    <property type="evidence" value="ECO:0007669"/>
    <property type="project" value="Ensembl"/>
</dbReference>
<dbReference type="GO" id="GO:0016042">
    <property type="term" value="P:lipid catabolic process"/>
    <property type="evidence" value="ECO:0007669"/>
    <property type="project" value="InterPro"/>
</dbReference>
<dbReference type="InterPro" id="IPR033113">
    <property type="entry name" value="PLA2_histidine"/>
</dbReference>
<dbReference type="GO" id="GO:0005615">
    <property type="term" value="C:extracellular space"/>
    <property type="evidence" value="ECO:0007669"/>
    <property type="project" value="Ensembl"/>
</dbReference>
<feature type="binding site" evidence="5">
    <location>
        <position position="85"/>
    </location>
    <ligand>
        <name>Ca(2+)</name>
        <dbReference type="ChEBI" id="CHEBI:29108"/>
    </ligand>
</feature>
<evidence type="ECO:0000256" key="2">
    <source>
        <dbReference type="ARBA" id="ARBA00022525"/>
    </source>
</evidence>
<dbReference type="GO" id="GO:0046470">
    <property type="term" value="P:phosphatidylcholine metabolic process"/>
    <property type="evidence" value="ECO:0007669"/>
    <property type="project" value="Ensembl"/>
</dbReference>
<keyword evidence="5" id="KW-0106">Calcium</keyword>
<gene>
    <name evidence="10" type="primary">PLA2G2A</name>
</gene>